<name>A0A437MJ82_9PROT</name>
<reference evidence="1 2" key="1">
    <citation type="submission" date="2019-01" db="EMBL/GenBank/DDBJ databases">
        <authorList>
            <person name="Chen W.-M."/>
        </authorList>
    </citation>
    <scope>NUCLEOTIDE SEQUENCE [LARGE SCALE GENOMIC DNA]</scope>
    <source>
        <strain evidence="1 2">CCP-6</strain>
    </source>
</reference>
<dbReference type="AlphaFoldDB" id="A0A437MJ82"/>
<accession>A0A437MJ82</accession>
<sequence length="105" mass="11196">MNKDEGGMSVNLEAAEVILMRGELDRLRSVAPDAPNRCPDHENRILRLQAEIALRTGGGKPIALPIAPGTAQEMAGRKLRKVPAQRGEAGALPRLIAAPGISARR</sequence>
<comment type="caution">
    <text evidence="1">The sequence shown here is derived from an EMBL/GenBank/DDBJ whole genome shotgun (WGS) entry which is preliminary data.</text>
</comment>
<dbReference type="EMBL" id="SACL01000002">
    <property type="protein sequence ID" value="RVT97691.1"/>
    <property type="molecule type" value="Genomic_DNA"/>
</dbReference>
<protein>
    <submittedName>
        <fullName evidence="1">Uncharacterized protein</fullName>
    </submittedName>
</protein>
<organism evidence="1 2">
    <name type="scientific">Rhodovarius crocodyli</name>
    <dbReference type="NCBI Taxonomy" id="1979269"/>
    <lineage>
        <taxon>Bacteria</taxon>
        <taxon>Pseudomonadati</taxon>
        <taxon>Pseudomonadota</taxon>
        <taxon>Alphaproteobacteria</taxon>
        <taxon>Acetobacterales</taxon>
        <taxon>Roseomonadaceae</taxon>
        <taxon>Rhodovarius</taxon>
    </lineage>
</organism>
<gene>
    <name evidence="1" type="ORF">EOD42_07720</name>
</gene>
<dbReference type="RefSeq" id="WP_127786920.1">
    <property type="nucleotide sequence ID" value="NZ_SACL01000002.1"/>
</dbReference>
<evidence type="ECO:0000313" key="2">
    <source>
        <dbReference type="Proteomes" id="UP000282957"/>
    </source>
</evidence>
<proteinExistence type="predicted"/>
<evidence type="ECO:0000313" key="1">
    <source>
        <dbReference type="EMBL" id="RVT97691.1"/>
    </source>
</evidence>
<keyword evidence="2" id="KW-1185">Reference proteome</keyword>
<dbReference type="Proteomes" id="UP000282957">
    <property type="component" value="Unassembled WGS sequence"/>
</dbReference>